<keyword evidence="3" id="KW-1185">Reference proteome</keyword>
<feature type="compositionally biased region" description="Basic and acidic residues" evidence="1">
    <location>
        <begin position="253"/>
        <end position="302"/>
    </location>
</feature>
<evidence type="ECO:0008006" key="4">
    <source>
        <dbReference type="Google" id="ProtNLM"/>
    </source>
</evidence>
<name>A0A9X4ANK8_9BACT</name>
<sequence length="423" mass="47670">MKKEAIEAYVNRVKELADHVKGNEQATKQSLIGPLFTLLGYDLTDPRQCVPEYKVDFGKERSSKPIDWAFLHGGHPLFFVEAKEVGKKLAGYDEQLADYFAKALEVKLGILTNGVQWKFYTDLVNENVMDKDPFVTWDVLGEEPPLDLLTVLEKSEYNSSLLRTFAQRTRQRNLLIGELTRLLEPSPEFTRLAVLNIETRNLTAAVLDGWKPALTNAISEWAKQRVLSNMLRERAATQASEEPATKGVAIKAEALKTTEPKTTEPKTTEPKTTEPKSTEPRITESRTAEVKSEEAKAEKGKIDTTQEELDAFAIVQRMLGPTRPILYEDTASYFKIHIADRRSWVICRFFGGRKRPAIWVPLPPERATPIAGSLPVATTPYAEWSSVTMDSINDLERLGELFRTTWDQVKSGRAKADKGEEEA</sequence>
<dbReference type="Gene3D" id="3.90.1570.30">
    <property type="match status" value="1"/>
</dbReference>
<accession>A0A9X4ANK8</accession>
<dbReference type="RefSeq" id="WP_272426096.1">
    <property type="nucleotide sequence ID" value="NZ_JAGTJJ010000001.1"/>
</dbReference>
<reference evidence="2 3" key="1">
    <citation type="submission" date="2021-04" db="EMBL/GenBank/DDBJ databases">
        <title>Genome analysis of Polyangium sp.</title>
        <authorList>
            <person name="Li Y."/>
            <person name="Wang J."/>
        </authorList>
    </citation>
    <scope>NUCLEOTIDE SEQUENCE [LARGE SCALE GENOMIC DNA]</scope>
    <source>
        <strain evidence="2 3">SDU14</strain>
    </source>
</reference>
<dbReference type="Proteomes" id="UP001151081">
    <property type="component" value="Unassembled WGS sequence"/>
</dbReference>
<feature type="region of interest" description="Disordered" evidence="1">
    <location>
        <begin position="251"/>
        <end position="302"/>
    </location>
</feature>
<dbReference type="EMBL" id="JAGTJJ010000001">
    <property type="protein sequence ID" value="MDC3978998.1"/>
    <property type="molecule type" value="Genomic_DNA"/>
</dbReference>
<evidence type="ECO:0000313" key="3">
    <source>
        <dbReference type="Proteomes" id="UP001151081"/>
    </source>
</evidence>
<gene>
    <name evidence="2" type="ORF">KEG57_00715</name>
</gene>
<organism evidence="2 3">
    <name type="scientific">Polyangium jinanense</name>
    <dbReference type="NCBI Taxonomy" id="2829994"/>
    <lineage>
        <taxon>Bacteria</taxon>
        <taxon>Pseudomonadati</taxon>
        <taxon>Myxococcota</taxon>
        <taxon>Polyangia</taxon>
        <taxon>Polyangiales</taxon>
        <taxon>Polyangiaceae</taxon>
        <taxon>Polyangium</taxon>
    </lineage>
</organism>
<proteinExistence type="predicted"/>
<protein>
    <recommendedName>
        <fullName evidence="4">Type I restriction enzyme R protein N-terminal domain-containing protein</fullName>
    </recommendedName>
</protein>
<dbReference type="AlphaFoldDB" id="A0A9X4ANK8"/>
<evidence type="ECO:0000256" key="1">
    <source>
        <dbReference type="SAM" id="MobiDB-lite"/>
    </source>
</evidence>
<evidence type="ECO:0000313" key="2">
    <source>
        <dbReference type="EMBL" id="MDC3978998.1"/>
    </source>
</evidence>
<comment type="caution">
    <text evidence="2">The sequence shown here is derived from an EMBL/GenBank/DDBJ whole genome shotgun (WGS) entry which is preliminary data.</text>
</comment>